<keyword evidence="7" id="KW-1185">Reference proteome</keyword>
<evidence type="ECO:0000313" key="6">
    <source>
        <dbReference type="EMBL" id="MYN27951.1"/>
    </source>
</evidence>
<evidence type="ECO:0000256" key="1">
    <source>
        <dbReference type="ARBA" id="ARBA00010688"/>
    </source>
</evidence>
<accession>A0ABW9W203</accession>
<feature type="domain" description="Carbohydrate kinase PfkB" evidence="5">
    <location>
        <begin position="14"/>
        <end position="301"/>
    </location>
</feature>
<dbReference type="InterPro" id="IPR011611">
    <property type="entry name" value="PfkB_dom"/>
</dbReference>
<gene>
    <name evidence="6" type="ORF">GTP69_16200</name>
</gene>
<name>A0ABW9W203_9BURK</name>
<comment type="similarity">
    <text evidence="1 4">Belongs to the carbohydrate kinase PfkB family.</text>
</comment>
<dbReference type="PROSITE" id="PS00584">
    <property type="entry name" value="PFKB_KINASES_2"/>
    <property type="match status" value="1"/>
</dbReference>
<evidence type="ECO:0000256" key="2">
    <source>
        <dbReference type="ARBA" id="ARBA00022679"/>
    </source>
</evidence>
<proteinExistence type="inferred from homology"/>
<sequence>MHDLFSFPAQRRFDLLAVGDPNVDLVFTVDRVPLADQKVLGRRLPSFAGGTVANVACAASLLGRPTLAYGRLAGDADGDFLRREYERFGVATSHLRVVQGAMSPTALILIDASGEKALVYSQMPGRTLDADSLPAALAQSRLLYAMPYDLPEFVDIHQLARAAGVPLAIDIEAAMVPDREHLHRLLSLCDLAFMNDATYRAILGEAPQLERMTDLLAHGARMLVVSCGARGAMLAAHGQSLVQPAFPATVVDSTGAGDSFNGAFLAALLEGQQPAQALRFACAAGSIAVTATGARSALPTRAQVEALLAKGWQDVP</sequence>
<dbReference type="Pfam" id="PF00294">
    <property type="entry name" value="PfkB"/>
    <property type="match status" value="1"/>
</dbReference>
<keyword evidence="2 4" id="KW-0808">Transferase</keyword>
<dbReference type="Gene3D" id="3.40.1190.20">
    <property type="match status" value="1"/>
</dbReference>
<comment type="caution">
    <text evidence="6">The sequence shown here is derived from an EMBL/GenBank/DDBJ whole genome shotgun (WGS) entry which is preliminary data.</text>
</comment>
<evidence type="ECO:0000256" key="4">
    <source>
        <dbReference type="RuleBase" id="RU003704"/>
    </source>
</evidence>
<protein>
    <recommendedName>
        <fullName evidence="5">Carbohydrate kinase PfkB domain-containing protein</fullName>
    </recommendedName>
</protein>
<dbReference type="PANTHER" id="PTHR10584:SF166">
    <property type="entry name" value="RIBOKINASE"/>
    <property type="match status" value="1"/>
</dbReference>
<dbReference type="PRINTS" id="PR00990">
    <property type="entry name" value="RIBOKINASE"/>
</dbReference>
<dbReference type="SUPFAM" id="SSF53613">
    <property type="entry name" value="Ribokinase-like"/>
    <property type="match status" value="1"/>
</dbReference>
<keyword evidence="3 4" id="KW-0418">Kinase</keyword>
<evidence type="ECO:0000256" key="3">
    <source>
        <dbReference type="ARBA" id="ARBA00022777"/>
    </source>
</evidence>
<dbReference type="PANTHER" id="PTHR10584">
    <property type="entry name" value="SUGAR KINASE"/>
    <property type="match status" value="1"/>
</dbReference>
<dbReference type="InterPro" id="IPR002173">
    <property type="entry name" value="Carboh/pur_kinase_PfkB_CS"/>
</dbReference>
<evidence type="ECO:0000259" key="5">
    <source>
        <dbReference type="Pfam" id="PF00294"/>
    </source>
</evidence>
<organism evidence="6 7">
    <name type="scientific">Duganella levis</name>
    <dbReference type="NCBI Taxonomy" id="2692169"/>
    <lineage>
        <taxon>Bacteria</taxon>
        <taxon>Pseudomonadati</taxon>
        <taxon>Pseudomonadota</taxon>
        <taxon>Betaproteobacteria</taxon>
        <taxon>Burkholderiales</taxon>
        <taxon>Oxalobacteraceae</taxon>
        <taxon>Telluria group</taxon>
        <taxon>Duganella</taxon>
    </lineage>
</organism>
<evidence type="ECO:0000313" key="7">
    <source>
        <dbReference type="Proteomes" id="UP000642144"/>
    </source>
</evidence>
<dbReference type="InterPro" id="IPR029056">
    <property type="entry name" value="Ribokinase-like"/>
</dbReference>
<dbReference type="InterPro" id="IPR002139">
    <property type="entry name" value="Ribo/fructo_kinase"/>
</dbReference>
<dbReference type="EMBL" id="WWCT01000012">
    <property type="protein sequence ID" value="MYN27951.1"/>
    <property type="molecule type" value="Genomic_DNA"/>
</dbReference>
<dbReference type="RefSeq" id="WP_161055823.1">
    <property type="nucleotide sequence ID" value="NZ_WWCT01000012.1"/>
</dbReference>
<reference evidence="6 7" key="1">
    <citation type="submission" date="2019-12" db="EMBL/GenBank/DDBJ databases">
        <title>Novel species isolated from a subtropical stream in China.</title>
        <authorList>
            <person name="Lu H."/>
        </authorList>
    </citation>
    <scope>NUCLEOTIDE SEQUENCE [LARGE SCALE GENOMIC DNA]</scope>
    <source>
        <strain evidence="6 7">CY42W</strain>
    </source>
</reference>
<dbReference type="Proteomes" id="UP000642144">
    <property type="component" value="Unassembled WGS sequence"/>
</dbReference>